<dbReference type="AlphaFoldDB" id="A0AA97H0J8"/>
<evidence type="ECO:0000313" key="3">
    <source>
        <dbReference type="Proteomes" id="UP001300604"/>
    </source>
</evidence>
<gene>
    <name evidence="2" type="ORF">PXC00_09775</name>
</gene>
<proteinExistence type="predicted"/>
<sequence>MGCLAAAVAVAVGCGAAVAAQTPAQAVKIQMNGKPVAVENVSKAGLTQSANIRQAAADNAGNRYAVDAQNRLVLYQNADNSNALPFRLQSVKTDKAVETSVKELFSSTNIPHLQDFQVDNSANYAEPTMKELTRKVGTGEEDSITVKFDTSGNVQYASITYFTENDERIADAKKAELDQKAQAYIDSQLAQQKQAKPNEEVTATVAAKKYTLRGNTITGGYSIVFQSAAKGQPDAAVKWGDAQSFTVSK</sequence>
<dbReference type="EMBL" id="CP135996">
    <property type="protein sequence ID" value="WOC31498.1"/>
    <property type="molecule type" value="Genomic_DNA"/>
</dbReference>
<accession>A0AA97H0J8</accession>
<name>A0AA97H0J8_9FIRM</name>
<dbReference type="Proteomes" id="UP001300604">
    <property type="component" value="Chromosome"/>
</dbReference>
<evidence type="ECO:0000256" key="1">
    <source>
        <dbReference type="SAM" id="SignalP"/>
    </source>
</evidence>
<keyword evidence="3" id="KW-1185">Reference proteome</keyword>
<evidence type="ECO:0000313" key="2">
    <source>
        <dbReference type="EMBL" id="WOC31498.1"/>
    </source>
</evidence>
<protein>
    <submittedName>
        <fullName evidence="2">Uncharacterized protein</fullName>
    </submittedName>
</protein>
<reference evidence="3" key="1">
    <citation type="submission" date="2024-06" db="EMBL/GenBank/DDBJ databases">
        <title>Caproicibacterium argilliputei sp. nov, a novel caproic acid producing anaerobic bacterium isolated from pit mud.</title>
        <authorList>
            <person name="Zeng C."/>
        </authorList>
    </citation>
    <scope>NUCLEOTIDE SEQUENCE [LARGE SCALE GENOMIC DNA]</scope>
    <source>
        <strain evidence="3">ZCY20-5</strain>
    </source>
</reference>
<feature type="chain" id="PRO_5041637365" evidence="1">
    <location>
        <begin position="20"/>
        <end position="249"/>
    </location>
</feature>
<reference evidence="2 3" key="2">
    <citation type="submission" date="2024-06" db="EMBL/GenBank/DDBJ databases">
        <title>Caproicibacterium argilliputei sp. nov, a novel caproic acid producing anaerobic bacterium isolated from pit mud.</title>
        <authorList>
            <person name="Xia S."/>
        </authorList>
    </citation>
    <scope>NUCLEOTIDE SEQUENCE [LARGE SCALE GENOMIC DNA]</scope>
    <source>
        <strain evidence="2 3">ZCY20-5</strain>
    </source>
</reference>
<reference evidence="3" key="3">
    <citation type="submission" date="2024-06" db="EMBL/GenBank/DDBJ databases">
        <authorList>
            <person name="Zeng C."/>
        </authorList>
    </citation>
    <scope>NUCLEOTIDE SEQUENCE [LARGE SCALE GENOMIC DNA]</scope>
    <source>
        <strain evidence="3">ZCY20-5</strain>
    </source>
</reference>
<dbReference type="RefSeq" id="WP_275846239.1">
    <property type="nucleotide sequence ID" value="NZ_CP135996.1"/>
</dbReference>
<feature type="signal peptide" evidence="1">
    <location>
        <begin position="1"/>
        <end position="19"/>
    </location>
</feature>
<keyword evidence="1" id="KW-0732">Signal</keyword>
<organism evidence="2 3">
    <name type="scientific">Caproicibacterium argilliputei</name>
    <dbReference type="NCBI Taxonomy" id="3030016"/>
    <lineage>
        <taxon>Bacteria</taxon>
        <taxon>Bacillati</taxon>
        <taxon>Bacillota</taxon>
        <taxon>Clostridia</taxon>
        <taxon>Eubacteriales</taxon>
        <taxon>Oscillospiraceae</taxon>
        <taxon>Caproicibacterium</taxon>
    </lineage>
</organism>
<dbReference type="KEGG" id="carl:PXC00_09775"/>